<dbReference type="NCBIfam" id="NF002959">
    <property type="entry name" value="PRK03624.1"/>
    <property type="match status" value="1"/>
</dbReference>
<evidence type="ECO:0000256" key="1">
    <source>
        <dbReference type="ARBA" id="ARBA00022679"/>
    </source>
</evidence>
<dbReference type="Gene3D" id="3.40.630.30">
    <property type="match status" value="1"/>
</dbReference>
<keyword evidence="1 4" id="KW-0808">Transferase</keyword>
<dbReference type="PANTHER" id="PTHR43877">
    <property type="entry name" value="AMINOALKYLPHOSPHONATE N-ACETYLTRANSFERASE-RELATED-RELATED"/>
    <property type="match status" value="1"/>
</dbReference>
<evidence type="ECO:0000313" key="4">
    <source>
        <dbReference type="EMBL" id="RUQ74909.1"/>
    </source>
</evidence>
<organism evidence="4 5">
    <name type="scientific">Azospirillum doebereinerae</name>
    <dbReference type="NCBI Taxonomy" id="92933"/>
    <lineage>
        <taxon>Bacteria</taxon>
        <taxon>Pseudomonadati</taxon>
        <taxon>Pseudomonadota</taxon>
        <taxon>Alphaproteobacteria</taxon>
        <taxon>Rhodospirillales</taxon>
        <taxon>Azospirillaceae</taxon>
        <taxon>Azospirillum</taxon>
    </lineage>
</organism>
<proteinExistence type="predicted"/>
<keyword evidence="2" id="KW-0012">Acyltransferase</keyword>
<dbReference type="Pfam" id="PF00583">
    <property type="entry name" value="Acetyltransf_1"/>
    <property type="match status" value="1"/>
</dbReference>
<dbReference type="EMBL" id="RZIJ01000002">
    <property type="protein sequence ID" value="RUQ74909.1"/>
    <property type="molecule type" value="Genomic_DNA"/>
</dbReference>
<accession>A0A3S1CIX1</accession>
<keyword evidence="5" id="KW-1185">Reference proteome</keyword>
<dbReference type="Proteomes" id="UP000280346">
    <property type="component" value="Unassembled WGS sequence"/>
</dbReference>
<dbReference type="InterPro" id="IPR050832">
    <property type="entry name" value="Bact_Acetyltransf"/>
</dbReference>
<dbReference type="SUPFAM" id="SSF55729">
    <property type="entry name" value="Acyl-CoA N-acyltransferases (Nat)"/>
    <property type="match status" value="1"/>
</dbReference>
<gene>
    <name evidence="4" type="ORF">EJ913_03295</name>
</gene>
<dbReference type="OrthoDB" id="1821130at2"/>
<evidence type="ECO:0000259" key="3">
    <source>
        <dbReference type="PROSITE" id="PS51186"/>
    </source>
</evidence>
<dbReference type="PROSITE" id="PS51186">
    <property type="entry name" value="GNAT"/>
    <property type="match status" value="1"/>
</dbReference>
<evidence type="ECO:0000256" key="2">
    <source>
        <dbReference type="ARBA" id="ARBA00023315"/>
    </source>
</evidence>
<comment type="caution">
    <text evidence="4">The sequence shown here is derived from an EMBL/GenBank/DDBJ whole genome shotgun (WGS) entry which is preliminary data.</text>
</comment>
<name>A0A3S1CIX1_9PROT</name>
<dbReference type="InterPro" id="IPR016181">
    <property type="entry name" value="Acyl_CoA_acyltransferase"/>
</dbReference>
<sequence length="160" mass="17286">MGLAHGPADGNRAEDGVNAPLLLRDCVPEDSDAVAALWTACGLVVPWNDPFADIALALSKPNATILLGTLDGRIVASAMAGQEGHRGWIYYVAVDPAQQGHGYGRRMVEAAEAWLREAGMPKVQLLVRETNQRVLAFYETLGYARSPATMMQKWLTKPSP</sequence>
<dbReference type="GO" id="GO:0016747">
    <property type="term" value="F:acyltransferase activity, transferring groups other than amino-acyl groups"/>
    <property type="evidence" value="ECO:0007669"/>
    <property type="project" value="InterPro"/>
</dbReference>
<dbReference type="CDD" id="cd04301">
    <property type="entry name" value="NAT_SF"/>
    <property type="match status" value="1"/>
</dbReference>
<feature type="domain" description="N-acetyltransferase" evidence="3">
    <location>
        <begin position="21"/>
        <end position="160"/>
    </location>
</feature>
<dbReference type="AlphaFoldDB" id="A0A3S1CIX1"/>
<protein>
    <submittedName>
        <fullName evidence="4">GNAT family acetyltransferase</fullName>
    </submittedName>
</protein>
<reference evidence="4 5" key="1">
    <citation type="submission" date="2018-12" db="EMBL/GenBank/DDBJ databases">
        <authorList>
            <person name="Yang Y."/>
        </authorList>
    </citation>
    <scope>NUCLEOTIDE SEQUENCE [LARGE SCALE GENOMIC DNA]</scope>
    <source>
        <strain evidence="4 5">GSF71</strain>
    </source>
</reference>
<evidence type="ECO:0000313" key="5">
    <source>
        <dbReference type="Proteomes" id="UP000280346"/>
    </source>
</evidence>
<dbReference type="InterPro" id="IPR000182">
    <property type="entry name" value="GNAT_dom"/>
</dbReference>